<reference evidence="2 3" key="1">
    <citation type="journal article" date="2021" name="Sci. Rep.">
        <title>The distribution of antibiotic resistance genes in chicken gut microbiota commensals.</title>
        <authorList>
            <person name="Juricova H."/>
            <person name="Matiasovicova J."/>
            <person name="Kubasova T."/>
            <person name="Cejkova D."/>
            <person name="Rychlik I."/>
        </authorList>
    </citation>
    <scope>NUCLEOTIDE SEQUENCE [LARGE SCALE GENOMIC DNA]</scope>
    <source>
        <strain evidence="2 3">An411</strain>
    </source>
</reference>
<evidence type="ECO:0000256" key="1">
    <source>
        <dbReference type="SAM" id="SignalP"/>
    </source>
</evidence>
<organism evidence="2 3">
    <name type="scientific">Oscillibacter valericigenes</name>
    <dbReference type="NCBI Taxonomy" id="351091"/>
    <lineage>
        <taxon>Bacteria</taxon>
        <taxon>Bacillati</taxon>
        <taxon>Bacillota</taxon>
        <taxon>Clostridia</taxon>
        <taxon>Eubacteriales</taxon>
        <taxon>Oscillospiraceae</taxon>
        <taxon>Oscillibacter</taxon>
    </lineage>
</organism>
<evidence type="ECO:0000313" key="2">
    <source>
        <dbReference type="EMBL" id="MBM6852082.1"/>
    </source>
</evidence>
<evidence type="ECO:0000313" key="3">
    <source>
        <dbReference type="Proteomes" id="UP000719500"/>
    </source>
</evidence>
<proteinExistence type="predicted"/>
<keyword evidence="3" id="KW-1185">Reference proteome</keyword>
<feature type="chain" id="PRO_5047093300" description="Extracellular solute-binding protein" evidence="1">
    <location>
        <begin position="30"/>
        <end position="359"/>
    </location>
</feature>
<dbReference type="Proteomes" id="UP000719500">
    <property type="component" value="Unassembled WGS sequence"/>
</dbReference>
<evidence type="ECO:0008006" key="4">
    <source>
        <dbReference type="Google" id="ProtNLM"/>
    </source>
</evidence>
<dbReference type="RefSeq" id="WP_204805240.1">
    <property type="nucleotide sequence ID" value="NZ_JACSNX010000022.1"/>
</dbReference>
<keyword evidence="1" id="KW-0732">Signal</keyword>
<feature type="signal peptide" evidence="1">
    <location>
        <begin position="1"/>
        <end position="29"/>
    </location>
</feature>
<comment type="caution">
    <text evidence="2">The sequence shown here is derived from an EMBL/GenBank/DDBJ whole genome shotgun (WGS) entry which is preliminary data.</text>
</comment>
<protein>
    <recommendedName>
        <fullName evidence="4">Extracellular solute-binding protein</fullName>
    </recommendedName>
</protein>
<name>A0ABS2FWR3_9FIRM</name>
<gene>
    <name evidence="2" type="ORF">H9X91_11595</name>
</gene>
<dbReference type="EMBL" id="JACSNX010000022">
    <property type="protein sequence ID" value="MBM6852082.1"/>
    <property type="molecule type" value="Genomic_DNA"/>
</dbReference>
<accession>A0ABS2FWR3</accession>
<sequence>MKQAYRRWVCGLLACLAALLAVCGAVVYAVDPCLYYRVPDQWQPVLFNERYQMAGLAKNVEADTVLVGTSMAANYRASWIEETFGTSAVRLTIPDGYYSEFDQVLGVLFRAQDPERVIFGLDVNTLIRDESGVTAAMPEYLYNANPLDDIQYLLNKDTLYYSAYTLLSNRWGEGDTIDEGFTWDKDQWWNHMSALANYDRPEIAGEELPSDTYQDNVAANLAVAEGWIREHPETEFDFFLPPYSMLFWDKVTREGRVDAVLAAIRQAGETLLQYDNVRLYGYLMDADIVTDLDNYCDYIHHSGEVCREILAMLRADEGRLTEENLEETLASWREFVVHYDYDKFWDEDFWTRWNAEHAA</sequence>